<gene>
    <name evidence="7" type="ORF">HMPREF9465_00005</name>
</gene>
<comment type="catalytic activity">
    <reaction evidence="5">
        <text>dihydrourocanate + A = urocanate + AH2</text>
        <dbReference type="Rhea" id="RHEA:36059"/>
        <dbReference type="ChEBI" id="CHEBI:13193"/>
        <dbReference type="ChEBI" id="CHEBI:17499"/>
        <dbReference type="ChEBI" id="CHEBI:27247"/>
        <dbReference type="ChEBI" id="CHEBI:72991"/>
        <dbReference type="EC" id="1.3.99.33"/>
    </reaction>
</comment>
<dbReference type="InterPro" id="IPR007329">
    <property type="entry name" value="FMN-bd"/>
</dbReference>
<feature type="domain" description="FMN-binding" evidence="6">
    <location>
        <begin position="32"/>
        <end position="106"/>
    </location>
</feature>
<dbReference type="Pfam" id="PF04205">
    <property type="entry name" value="FMN_bind"/>
    <property type="match status" value="1"/>
</dbReference>
<dbReference type="InterPro" id="IPR050315">
    <property type="entry name" value="FAD-oxidoreductase_2"/>
</dbReference>
<comment type="cofactor">
    <cofactor evidence="5">
        <name>FAD</name>
        <dbReference type="ChEBI" id="CHEBI:57692"/>
    </cofactor>
    <text evidence="5">Binds 1 FAD per subunit.</text>
</comment>
<dbReference type="PATRIC" id="fig|742823.3.peg.5"/>
<feature type="chain" id="PRO_5022254046" description="Urocanate reductase" evidence="5">
    <location>
        <begin position="22"/>
        <end position="579"/>
    </location>
</feature>
<dbReference type="Gene3D" id="3.90.1010.20">
    <property type="match status" value="1"/>
</dbReference>
<dbReference type="RefSeq" id="WP_005432883.1">
    <property type="nucleotide sequence ID" value="NZ_JH815513.1"/>
</dbReference>
<evidence type="ECO:0000313" key="8">
    <source>
        <dbReference type="Proteomes" id="UP000005835"/>
    </source>
</evidence>
<dbReference type="SMART" id="SM00900">
    <property type="entry name" value="FMN_bind"/>
    <property type="match status" value="1"/>
</dbReference>
<dbReference type="Gene3D" id="3.50.50.60">
    <property type="entry name" value="FAD/NAD(P)-binding domain"/>
    <property type="match status" value="1"/>
</dbReference>
<evidence type="ECO:0000256" key="5">
    <source>
        <dbReference type="RuleBase" id="RU366062"/>
    </source>
</evidence>
<dbReference type="InterPro" id="IPR003953">
    <property type="entry name" value="FAD-dep_OxRdtase_2_FAD-bd"/>
</dbReference>
<evidence type="ECO:0000256" key="2">
    <source>
        <dbReference type="ARBA" id="ARBA00022630"/>
    </source>
</evidence>
<accession>K1JXI1</accession>
<dbReference type="PANTHER" id="PTHR43400">
    <property type="entry name" value="FUMARATE REDUCTASE"/>
    <property type="match status" value="1"/>
</dbReference>
<sequence>MTLNKSLVCLAIASLSIPAMAAPVTTEGAGVGKHGDVIAAVTFDGGRIQAIDIRKSNENPILAGKVFTEMKDAMIKHNTADIDAVTGATVSSDALRNAVKEAAAKAGVTLAGPVALLKRAPKVPETNVYDVVVIGAGGAGFSAAITASDAGAKVVLLEKMPNVGGNSLVSGAEMAAAGNWVQKKLGIEGDSVELHYQDTMKGGDMKGDPAVVRTMVENALPAAEWCRDVIGVEFQEDNLFFFGGHSKKRSLIPKGATGLDFITKFSATAEKRGIPIITNMKAEELVRDASGRVTGVKATMDGKSYTFSARKGVVIATGGFAANVAMRTEANPFYGDGFKTTNMPGAMGEGITMAKNIGAQVVNMGLIQTYPMCDPNSGAIELIDDARFEGAILVNQEGKRFVEELQRRDVMSKAILEQTGKYCYAIFNGEIEKRSHAITHHQDEVEVFTKTGILHKADTIEGIADFFKIPVDNLKATIARVNEFARTGKDLDFNYRSRFVDLSTGPYWIYRGVPSVHHTMGGLKINPKAEVLDANDKPIPGLWAAGEVTGCTHGTNRLGSNAYTDIIVFGRIAGAEAAK</sequence>
<keyword evidence="2 5" id="KW-0285">Flavoprotein</keyword>
<dbReference type="InterPro" id="IPR036188">
    <property type="entry name" value="FAD/NAD-bd_sf"/>
</dbReference>
<dbReference type="STRING" id="742823.HMPREF9465_00005"/>
<evidence type="ECO:0000259" key="6">
    <source>
        <dbReference type="SMART" id="SM00900"/>
    </source>
</evidence>
<feature type="signal peptide" evidence="5">
    <location>
        <begin position="1"/>
        <end position="21"/>
    </location>
</feature>
<dbReference type="NCBIfam" id="TIGR01813">
    <property type="entry name" value="flavo_cyto_c"/>
    <property type="match status" value="1"/>
</dbReference>
<evidence type="ECO:0000256" key="3">
    <source>
        <dbReference type="ARBA" id="ARBA00022827"/>
    </source>
</evidence>
<dbReference type="EC" id="1.3.99.33" evidence="5"/>
<dbReference type="GO" id="GO:0016020">
    <property type="term" value="C:membrane"/>
    <property type="evidence" value="ECO:0007669"/>
    <property type="project" value="InterPro"/>
</dbReference>
<dbReference type="InterPro" id="IPR010960">
    <property type="entry name" value="Flavocytochrome_c"/>
</dbReference>
<dbReference type="Gene3D" id="3.90.700.10">
    <property type="entry name" value="Succinate dehydrogenase/fumarate reductase flavoprotein, catalytic domain"/>
    <property type="match status" value="1"/>
</dbReference>
<dbReference type="OrthoDB" id="9813348at2"/>
<comment type="cofactor">
    <cofactor evidence="5">
        <name>FMN</name>
        <dbReference type="ChEBI" id="CHEBI:58210"/>
    </cofactor>
    <text evidence="5">Binds 1 or 2 FMN covalently per subunit.</text>
</comment>
<keyword evidence="8" id="KW-1185">Reference proteome</keyword>
<keyword evidence="5" id="KW-0732">Signal</keyword>
<dbReference type="PRINTS" id="PR00368">
    <property type="entry name" value="FADPNR"/>
</dbReference>
<dbReference type="eggNOG" id="COG1053">
    <property type="taxonomic scope" value="Bacteria"/>
</dbReference>
<dbReference type="PANTHER" id="PTHR43400:SF7">
    <property type="entry name" value="FAD-DEPENDENT OXIDOREDUCTASE 2 FAD BINDING DOMAIN-CONTAINING PROTEIN"/>
    <property type="match status" value="1"/>
</dbReference>
<dbReference type="InterPro" id="IPR027477">
    <property type="entry name" value="Succ_DH/fumarate_Rdtase_cat_sf"/>
</dbReference>
<comment type="caution">
    <text evidence="7">The sequence shown here is derived from an EMBL/GenBank/DDBJ whole genome shotgun (WGS) entry which is preliminary data.</text>
</comment>
<comment type="similarity">
    <text evidence="1 5">Belongs to the FAD-dependent oxidoreductase 2 family. FRD/SDH subfamily.</text>
</comment>
<dbReference type="SUPFAM" id="SSF56425">
    <property type="entry name" value="Succinate dehydrogenase/fumarate reductase flavoprotein, catalytic domain"/>
    <property type="match status" value="1"/>
</dbReference>
<protein>
    <recommendedName>
        <fullName evidence="5">Urocanate reductase</fullName>
        <ecNumber evidence="5">1.3.99.33</ecNumber>
    </recommendedName>
</protein>
<keyword evidence="4 5" id="KW-0560">Oxidoreductase</keyword>
<dbReference type="EMBL" id="ADMG01000001">
    <property type="protein sequence ID" value="EKB32387.1"/>
    <property type="molecule type" value="Genomic_DNA"/>
</dbReference>
<proteinExistence type="inferred from homology"/>
<dbReference type="SUPFAM" id="SSF51905">
    <property type="entry name" value="FAD/NAD(P)-binding domain"/>
    <property type="match status" value="1"/>
</dbReference>
<organism evidence="7 8">
    <name type="scientific">Sutterella wadsworthensis 2_1_59BFAA</name>
    <dbReference type="NCBI Taxonomy" id="742823"/>
    <lineage>
        <taxon>Bacteria</taxon>
        <taxon>Pseudomonadati</taxon>
        <taxon>Pseudomonadota</taxon>
        <taxon>Betaproteobacteria</taxon>
        <taxon>Burkholderiales</taxon>
        <taxon>Sutterellaceae</taxon>
        <taxon>Sutterella</taxon>
    </lineage>
</organism>
<reference evidence="7 8" key="1">
    <citation type="submission" date="2012-05" db="EMBL/GenBank/DDBJ databases">
        <title>The Genome Sequence of Sutterella wadsworthensis 2_1_59BFAA.</title>
        <authorList>
            <consortium name="The Broad Institute Genome Sequencing Platform"/>
            <person name="Earl A."/>
            <person name="Ward D."/>
            <person name="Feldgarden M."/>
            <person name="Gevers D."/>
            <person name="Daigneault M."/>
            <person name="Strauss J."/>
            <person name="Allen-Vercoe E."/>
            <person name="Walker B."/>
            <person name="Young S.K."/>
            <person name="Zeng Q."/>
            <person name="Gargeya S."/>
            <person name="Fitzgerald M."/>
            <person name="Haas B."/>
            <person name="Abouelleil A."/>
            <person name="Alvarado L."/>
            <person name="Arachchi H.M."/>
            <person name="Berlin A.M."/>
            <person name="Chapman S.B."/>
            <person name="Goldberg J."/>
            <person name="Griggs A."/>
            <person name="Gujja S."/>
            <person name="Hansen M."/>
            <person name="Howarth C."/>
            <person name="Imamovic A."/>
            <person name="Larimer J."/>
            <person name="McCowen C."/>
            <person name="Montmayeur A."/>
            <person name="Murphy C."/>
            <person name="Neiman D."/>
            <person name="Pearson M."/>
            <person name="Priest M."/>
            <person name="Roberts A."/>
            <person name="Saif S."/>
            <person name="Shea T."/>
            <person name="Sisk P."/>
            <person name="Sykes S."/>
            <person name="Wortman J."/>
            <person name="Nusbaum C."/>
            <person name="Birren B."/>
        </authorList>
    </citation>
    <scope>NUCLEOTIDE SEQUENCE [LARGE SCALE GENOMIC DNA]</scope>
    <source>
        <strain evidence="7 8">2_1_59BFAA</strain>
    </source>
</reference>
<name>K1JXI1_9BURK</name>
<dbReference type="GO" id="GO:0016491">
    <property type="term" value="F:oxidoreductase activity"/>
    <property type="evidence" value="ECO:0007669"/>
    <property type="project" value="UniProtKB-KW"/>
</dbReference>
<dbReference type="AlphaFoldDB" id="K1JXI1"/>
<dbReference type="HOGENOM" id="CLU_011398_4_0_4"/>
<evidence type="ECO:0000313" key="7">
    <source>
        <dbReference type="EMBL" id="EKB32387.1"/>
    </source>
</evidence>
<evidence type="ECO:0000256" key="4">
    <source>
        <dbReference type="ARBA" id="ARBA00023002"/>
    </source>
</evidence>
<keyword evidence="3 5" id="KW-0274">FAD</keyword>
<dbReference type="Pfam" id="PF00890">
    <property type="entry name" value="FAD_binding_2"/>
    <property type="match status" value="1"/>
</dbReference>
<evidence type="ECO:0000256" key="1">
    <source>
        <dbReference type="ARBA" id="ARBA00008040"/>
    </source>
</evidence>
<dbReference type="GO" id="GO:0010181">
    <property type="term" value="F:FMN binding"/>
    <property type="evidence" value="ECO:0007669"/>
    <property type="project" value="InterPro"/>
</dbReference>
<dbReference type="Proteomes" id="UP000005835">
    <property type="component" value="Unassembled WGS sequence"/>
</dbReference>